<evidence type="ECO:0000313" key="1">
    <source>
        <dbReference type="EMBL" id="ABS78134.1"/>
    </source>
</evidence>
<dbReference type="AlphaFoldDB" id="A9KEN9"/>
<accession>A9KEN9</accession>
<dbReference type="RefSeq" id="WP_011997341.1">
    <property type="nucleotide sequence ID" value="NC_009727.1"/>
</dbReference>
<dbReference type="Proteomes" id="UP000008555">
    <property type="component" value="Chromosome"/>
</dbReference>
<dbReference type="InterPro" id="IPR042564">
    <property type="entry name" value="CRISPR-Cas6/Csy4_sf"/>
</dbReference>
<dbReference type="EMBL" id="CP000733">
    <property type="protein sequence ID" value="ABS78134.1"/>
    <property type="molecule type" value="Genomic_DNA"/>
</dbReference>
<dbReference type="CDD" id="cd09674">
    <property type="entry name" value="Cas6_I-F"/>
    <property type="match status" value="1"/>
</dbReference>
<name>A9KEN9_COXBN</name>
<dbReference type="InterPro" id="IPR013396">
    <property type="entry name" value="CRISPR-assoc_prot_Csy4"/>
</dbReference>
<organism evidence="1 2">
    <name type="scientific">Coxiella burnetii (strain Dugway 5J108-111)</name>
    <dbReference type="NCBI Taxonomy" id="434922"/>
    <lineage>
        <taxon>Bacteria</taxon>
        <taxon>Pseudomonadati</taxon>
        <taxon>Pseudomonadota</taxon>
        <taxon>Gammaproteobacteria</taxon>
        <taxon>Legionellales</taxon>
        <taxon>Coxiellaceae</taxon>
        <taxon>Coxiella</taxon>
    </lineage>
</organism>
<reference evidence="1 2" key="1">
    <citation type="journal article" date="2009" name="Infect. Immun.">
        <title>Comparative genomics reveal extensive transposon-mediated genomic plasticity and diversity among potential effector proteins within the genus Coxiella.</title>
        <authorList>
            <person name="Beare P.A."/>
            <person name="Unsworth N."/>
            <person name="Andoh M."/>
            <person name="Voth D.E."/>
            <person name="Omsland A."/>
            <person name="Gilk S.D."/>
            <person name="Williams K.P."/>
            <person name="Sobral B.W."/>
            <person name="Kupko J.J.III."/>
            <person name="Porcella S.F."/>
            <person name="Samuel J.E."/>
            <person name="Heinzen R.A."/>
        </authorList>
    </citation>
    <scope>NUCLEOTIDE SEQUENCE [LARGE SCALE GENOMIC DNA]</scope>
    <source>
        <strain evidence="1 2">Dugway 5J108-111</strain>
    </source>
</reference>
<dbReference type="KEGG" id="cbd:CBUD_1947"/>
<protein>
    <submittedName>
        <fullName evidence="1">Hypothetical cytosolic protein</fullName>
    </submittedName>
</protein>
<dbReference type="HOGENOM" id="CLU_108958_0_0_6"/>
<dbReference type="GO" id="GO:0043571">
    <property type="term" value="P:maintenance of CRISPR repeat elements"/>
    <property type="evidence" value="ECO:0007669"/>
    <property type="project" value="InterPro"/>
</dbReference>
<gene>
    <name evidence="1" type="primary">csy4_2</name>
    <name evidence="1" type="ordered locus">CBUD_1947</name>
</gene>
<evidence type="ECO:0000313" key="2">
    <source>
        <dbReference type="Proteomes" id="UP000008555"/>
    </source>
</evidence>
<dbReference type="NCBIfam" id="TIGR02563">
    <property type="entry name" value="cas_Csy4"/>
    <property type="match status" value="1"/>
</dbReference>
<sequence>MNYYFDINLLSDAEIPSTVLINAVCKKLHKLLCDLDSTRIGISFPKYKITLGNVLRLHGTEFDLQKLHEVSWLGGMNGYCKISEVATVPVNTKHRTVYRKQPTMSQSKLKRLLKRGTITNDEVKSYKAKMVAEKGLNNPYLDLVSGTNCQRHRRYIVLGELLDEPVEGGFDQFGLSKTVTVPWFD</sequence>
<dbReference type="Pfam" id="PF09618">
    <property type="entry name" value="Cas_Csy4"/>
    <property type="match status" value="1"/>
</dbReference>
<dbReference type="GO" id="GO:0004519">
    <property type="term" value="F:endonuclease activity"/>
    <property type="evidence" value="ECO:0007669"/>
    <property type="project" value="InterPro"/>
</dbReference>
<dbReference type="Gene3D" id="3.30.70.2540">
    <property type="entry name" value="CRISPR-associated endoribonuclease Cas6/Csy4"/>
    <property type="match status" value="1"/>
</dbReference>
<proteinExistence type="predicted"/>